<dbReference type="EMBL" id="BLXT01001860">
    <property type="protein sequence ID" value="GFN88633.1"/>
    <property type="molecule type" value="Genomic_DNA"/>
</dbReference>
<reference evidence="1 2" key="1">
    <citation type="journal article" date="2021" name="Elife">
        <title>Chloroplast acquisition without the gene transfer in kleptoplastic sea slugs, Plakobranchus ocellatus.</title>
        <authorList>
            <person name="Maeda T."/>
            <person name="Takahashi S."/>
            <person name="Yoshida T."/>
            <person name="Shimamura S."/>
            <person name="Takaki Y."/>
            <person name="Nagai Y."/>
            <person name="Toyoda A."/>
            <person name="Suzuki Y."/>
            <person name="Arimoto A."/>
            <person name="Ishii H."/>
            <person name="Satoh N."/>
            <person name="Nishiyama T."/>
            <person name="Hasebe M."/>
            <person name="Maruyama T."/>
            <person name="Minagawa J."/>
            <person name="Obokata J."/>
            <person name="Shigenobu S."/>
        </authorList>
    </citation>
    <scope>NUCLEOTIDE SEQUENCE [LARGE SCALE GENOMIC DNA]</scope>
</reference>
<evidence type="ECO:0000313" key="1">
    <source>
        <dbReference type="EMBL" id="GFN88633.1"/>
    </source>
</evidence>
<accession>A0AAV3Z003</accession>
<dbReference type="Proteomes" id="UP000735302">
    <property type="component" value="Unassembled WGS sequence"/>
</dbReference>
<dbReference type="AlphaFoldDB" id="A0AAV3Z003"/>
<evidence type="ECO:0000313" key="2">
    <source>
        <dbReference type="Proteomes" id="UP000735302"/>
    </source>
</evidence>
<comment type="caution">
    <text evidence="1">The sequence shown here is derived from an EMBL/GenBank/DDBJ whole genome shotgun (WGS) entry which is preliminary data.</text>
</comment>
<keyword evidence="2" id="KW-1185">Reference proteome</keyword>
<gene>
    <name evidence="1" type="ORF">PoB_001513900</name>
</gene>
<sequence length="145" mass="15623">MHSLVVVDLFVNAPTGDNLKASCIVDPDPAVRNTPCLTRWAGAGCPHPRRGSGSVTYSSYVFEKKNRRAENFDRELIPLTRTTGKNPACTTGANRNKTRAGLGKLCTPGTVAVNFKSDWSVQAFFSRTGEARPCATRPDPGPLST</sequence>
<proteinExistence type="predicted"/>
<organism evidence="1 2">
    <name type="scientific">Plakobranchus ocellatus</name>
    <dbReference type="NCBI Taxonomy" id="259542"/>
    <lineage>
        <taxon>Eukaryota</taxon>
        <taxon>Metazoa</taxon>
        <taxon>Spiralia</taxon>
        <taxon>Lophotrochozoa</taxon>
        <taxon>Mollusca</taxon>
        <taxon>Gastropoda</taxon>
        <taxon>Heterobranchia</taxon>
        <taxon>Euthyneura</taxon>
        <taxon>Panpulmonata</taxon>
        <taxon>Sacoglossa</taxon>
        <taxon>Placobranchoidea</taxon>
        <taxon>Plakobranchidae</taxon>
        <taxon>Plakobranchus</taxon>
    </lineage>
</organism>
<name>A0AAV3Z003_9GAST</name>
<protein>
    <submittedName>
        <fullName evidence="1">Uncharacterized protein</fullName>
    </submittedName>
</protein>